<evidence type="ECO:0000256" key="3">
    <source>
        <dbReference type="ARBA" id="ARBA00022475"/>
    </source>
</evidence>
<dbReference type="EMBL" id="PVLR01000024">
    <property type="protein sequence ID" value="PRD68811.1"/>
    <property type="molecule type" value="Genomic_DNA"/>
</dbReference>
<evidence type="ECO:0000256" key="4">
    <source>
        <dbReference type="ARBA" id="ARBA00022519"/>
    </source>
</evidence>
<feature type="transmembrane region" description="Helical" evidence="9">
    <location>
        <begin position="89"/>
        <end position="107"/>
    </location>
</feature>
<keyword evidence="6 9" id="KW-1133">Transmembrane helix</keyword>
<gene>
    <name evidence="12" type="ORF">C6P61_09950</name>
    <name evidence="11" type="ORF">F5985_00855</name>
</gene>
<evidence type="ECO:0000313" key="14">
    <source>
        <dbReference type="Proteomes" id="UP000481947"/>
    </source>
</evidence>
<comment type="similarity">
    <text evidence="8 9">Belongs to the TRAP transporter small permease family.</text>
</comment>
<evidence type="ECO:0000256" key="2">
    <source>
        <dbReference type="ARBA" id="ARBA00022448"/>
    </source>
</evidence>
<dbReference type="RefSeq" id="WP_105729771.1">
    <property type="nucleotide sequence ID" value="NZ_DAIPCI010000029.1"/>
</dbReference>
<dbReference type="PANTHER" id="PTHR35011:SF10">
    <property type="entry name" value="TRAP TRANSPORTER SMALL PERMEASE PROTEIN"/>
    <property type="match status" value="1"/>
</dbReference>
<proteinExistence type="inferred from homology"/>
<dbReference type="Pfam" id="PF04290">
    <property type="entry name" value="DctQ"/>
    <property type="match status" value="1"/>
</dbReference>
<keyword evidence="4 9" id="KW-0997">Cell inner membrane</keyword>
<evidence type="ECO:0000256" key="7">
    <source>
        <dbReference type="ARBA" id="ARBA00023136"/>
    </source>
</evidence>
<dbReference type="GO" id="GO:0005886">
    <property type="term" value="C:plasma membrane"/>
    <property type="evidence" value="ECO:0007669"/>
    <property type="project" value="UniProtKB-SubCell"/>
</dbReference>
<dbReference type="GO" id="GO:0022857">
    <property type="term" value="F:transmembrane transporter activity"/>
    <property type="evidence" value="ECO:0007669"/>
    <property type="project" value="UniProtKB-UniRule"/>
</dbReference>
<name>A0A2S9KEC7_9BURK</name>
<comment type="subcellular location">
    <subcellularLocation>
        <location evidence="1 9">Cell inner membrane</location>
        <topology evidence="1 9">Multi-pass membrane protein</topology>
    </subcellularLocation>
</comment>
<dbReference type="InterPro" id="IPR055348">
    <property type="entry name" value="DctQ"/>
</dbReference>
<reference evidence="11 14" key="2">
    <citation type="submission" date="2019-09" db="EMBL/GenBank/DDBJ databases">
        <title>Identification of Malikia spinosa a prominent benzene-, toluene-, and ethylbenzene-degrading bacterium: enrichment, isolation and whole genome sequencing.</title>
        <authorList>
            <person name="Tancsics A."/>
            <person name="Revesz F."/>
            <person name="Kriszt B."/>
        </authorList>
    </citation>
    <scope>NUCLEOTIDE SEQUENCE [LARGE SCALE GENOMIC DNA]</scope>
    <source>
        <strain evidence="11 14">AB6</strain>
    </source>
</reference>
<feature type="domain" description="Tripartite ATP-independent periplasmic transporters DctQ component" evidence="10">
    <location>
        <begin position="22"/>
        <end position="148"/>
    </location>
</feature>
<dbReference type="Proteomes" id="UP000481947">
    <property type="component" value="Unassembled WGS sequence"/>
</dbReference>
<dbReference type="InterPro" id="IPR007387">
    <property type="entry name" value="TRAP_DctQ"/>
</dbReference>
<accession>A0A2S9KEC7</accession>
<keyword evidence="7 9" id="KW-0472">Membrane</keyword>
<comment type="function">
    <text evidence="9">Part of the tripartite ATP-independent periplasmic (TRAP) transport system.</text>
</comment>
<feature type="transmembrane region" description="Helical" evidence="9">
    <location>
        <begin position="43"/>
        <end position="62"/>
    </location>
</feature>
<dbReference type="EMBL" id="VYSB01000001">
    <property type="protein sequence ID" value="MYZ50726.1"/>
    <property type="molecule type" value="Genomic_DNA"/>
</dbReference>
<keyword evidence="2 9" id="KW-0813">Transport</keyword>
<evidence type="ECO:0000256" key="9">
    <source>
        <dbReference type="RuleBase" id="RU369079"/>
    </source>
</evidence>
<evidence type="ECO:0000313" key="13">
    <source>
        <dbReference type="Proteomes" id="UP000238326"/>
    </source>
</evidence>
<evidence type="ECO:0000256" key="5">
    <source>
        <dbReference type="ARBA" id="ARBA00022692"/>
    </source>
</evidence>
<feature type="transmembrane region" description="Helical" evidence="9">
    <location>
        <begin position="127"/>
        <end position="152"/>
    </location>
</feature>
<evidence type="ECO:0000259" key="10">
    <source>
        <dbReference type="Pfam" id="PF04290"/>
    </source>
</evidence>
<comment type="caution">
    <text evidence="12">The sequence shown here is derived from an EMBL/GenBank/DDBJ whole genome shotgun (WGS) entry which is preliminary data.</text>
</comment>
<organism evidence="12 13">
    <name type="scientific">Malikia spinosa</name>
    <dbReference type="NCBI Taxonomy" id="86180"/>
    <lineage>
        <taxon>Bacteria</taxon>
        <taxon>Pseudomonadati</taxon>
        <taxon>Pseudomonadota</taxon>
        <taxon>Betaproteobacteria</taxon>
        <taxon>Burkholderiales</taxon>
        <taxon>Comamonadaceae</taxon>
        <taxon>Malikia</taxon>
    </lineage>
</organism>
<protein>
    <recommendedName>
        <fullName evidence="9">TRAP transporter small permease protein</fullName>
    </recommendedName>
</protein>
<dbReference type="AlphaFoldDB" id="A0A2S9KEC7"/>
<comment type="caution">
    <text evidence="9">Lacks conserved residue(s) required for the propagation of feature annotation.</text>
</comment>
<dbReference type="GO" id="GO:0015740">
    <property type="term" value="P:C4-dicarboxylate transport"/>
    <property type="evidence" value="ECO:0007669"/>
    <property type="project" value="TreeGrafter"/>
</dbReference>
<evidence type="ECO:0000256" key="1">
    <source>
        <dbReference type="ARBA" id="ARBA00004429"/>
    </source>
</evidence>
<dbReference type="OrthoDB" id="6900059at2"/>
<dbReference type="PANTHER" id="PTHR35011">
    <property type="entry name" value="2,3-DIKETO-L-GULONATE TRAP TRANSPORTER SMALL PERMEASE PROTEIN YIAM"/>
    <property type="match status" value="1"/>
</dbReference>
<reference evidence="12 13" key="1">
    <citation type="submission" date="2018-03" db="EMBL/GenBank/DDBJ databases">
        <title>Comparative genomics illustrates the genes involved in a hyperalkaliphilic mechanisms of Serpentinomonas isolated from highly-alkaline calcium-rich serpentinized springs.</title>
        <authorList>
            <person name="Suzuki S."/>
            <person name="Ishii S."/>
            <person name="Walworth N."/>
            <person name="Bird L."/>
            <person name="Kuenen J.G."/>
            <person name="Nealson K.H."/>
        </authorList>
    </citation>
    <scope>NUCLEOTIDE SEQUENCE [LARGE SCALE GENOMIC DNA]</scope>
    <source>
        <strain evidence="12 13">83</strain>
    </source>
</reference>
<evidence type="ECO:0000256" key="8">
    <source>
        <dbReference type="ARBA" id="ARBA00038436"/>
    </source>
</evidence>
<evidence type="ECO:0000313" key="11">
    <source>
        <dbReference type="EMBL" id="MYZ50726.1"/>
    </source>
</evidence>
<evidence type="ECO:0000256" key="6">
    <source>
        <dbReference type="ARBA" id="ARBA00022989"/>
    </source>
</evidence>
<sequence length="161" mass="17400">MRILGMLAKLCAILAGLLLTLITLITCYNLIMRNFIGESMVGAFELTAVSTGAAIALFMPLAQARQGHIIVDFFTTGLSDALNAKLDRFGALMLSLVFVFLAWRVSIGGINAYNAGSQTMLMGFPEWIVYAAMVPPFIVTALIGLTQTVFGFESLQKELTP</sequence>
<keyword evidence="5 9" id="KW-0812">Transmembrane</keyword>
<evidence type="ECO:0000313" key="12">
    <source>
        <dbReference type="EMBL" id="PRD68811.1"/>
    </source>
</evidence>
<comment type="subunit">
    <text evidence="9">The complex comprises the extracytoplasmic solute receptor protein and the two transmembrane proteins.</text>
</comment>
<dbReference type="Proteomes" id="UP000238326">
    <property type="component" value="Unassembled WGS sequence"/>
</dbReference>
<keyword evidence="3" id="KW-1003">Cell membrane</keyword>
<keyword evidence="13" id="KW-1185">Reference proteome</keyword>